<proteinExistence type="predicted"/>
<dbReference type="AlphaFoldDB" id="A0A5A7MTP1"/>
<dbReference type="RefSeq" id="WP_150001166.1">
    <property type="nucleotide sequence ID" value="NZ_BKCL01000011.1"/>
</dbReference>
<evidence type="ECO:0000256" key="1">
    <source>
        <dbReference type="SAM" id="Phobius"/>
    </source>
</evidence>
<organism evidence="2 4">
    <name type="scientific">Iodidimonas gelatinilytica</name>
    <dbReference type="NCBI Taxonomy" id="1236966"/>
    <lineage>
        <taxon>Bacteria</taxon>
        <taxon>Pseudomonadati</taxon>
        <taxon>Pseudomonadota</taxon>
        <taxon>Alphaproteobacteria</taxon>
        <taxon>Iodidimonadales</taxon>
        <taxon>Iodidimonadaceae</taxon>
        <taxon>Iodidimonas</taxon>
    </lineage>
</organism>
<dbReference type="EMBL" id="BKCL01000011">
    <property type="protein sequence ID" value="GEQ98974.1"/>
    <property type="molecule type" value="Genomic_DNA"/>
</dbReference>
<gene>
    <name evidence="2" type="ORF">JCM17844_26110</name>
    <name evidence="3" type="ORF">JCM17845_03720</name>
</gene>
<evidence type="ECO:0000313" key="3">
    <source>
        <dbReference type="EMBL" id="GEQ99748.1"/>
    </source>
</evidence>
<comment type="caution">
    <text evidence="2">The sequence shown here is derived from an EMBL/GenBank/DDBJ whole genome shotgun (WGS) entry which is preliminary data.</text>
</comment>
<dbReference type="Proteomes" id="UP000322084">
    <property type="component" value="Unassembled WGS sequence"/>
</dbReference>
<evidence type="ECO:0000313" key="2">
    <source>
        <dbReference type="EMBL" id="GEQ98974.1"/>
    </source>
</evidence>
<dbReference type="Proteomes" id="UP000325187">
    <property type="component" value="Unassembled WGS sequence"/>
</dbReference>
<keyword evidence="1" id="KW-1133">Transmembrane helix</keyword>
<evidence type="ECO:0000313" key="4">
    <source>
        <dbReference type="Proteomes" id="UP000322084"/>
    </source>
</evidence>
<reference evidence="4 5" key="1">
    <citation type="submission" date="2019-09" db="EMBL/GenBank/DDBJ databases">
        <title>NBRP : Genome information of microbial organism related human and environment.</title>
        <authorList>
            <person name="Hattori M."/>
            <person name="Oshima K."/>
            <person name="Inaba H."/>
            <person name="Suda W."/>
            <person name="Sakamoto M."/>
            <person name="Iino T."/>
            <person name="Kitahara M."/>
            <person name="Oshida Y."/>
            <person name="Iida T."/>
            <person name="Kudo T."/>
            <person name="Itoh T."/>
            <person name="Ohkuma M."/>
        </authorList>
    </citation>
    <scope>NUCLEOTIDE SEQUENCE [LARGE SCALE GENOMIC DNA]</scope>
    <source>
        <strain evidence="2 4">Hi-2</strain>
        <strain evidence="3 5">Mie-1</strain>
    </source>
</reference>
<keyword evidence="1" id="KW-0812">Transmembrane</keyword>
<accession>A0A5A7MTP1</accession>
<evidence type="ECO:0000313" key="5">
    <source>
        <dbReference type="Proteomes" id="UP000325187"/>
    </source>
</evidence>
<keyword evidence="1" id="KW-0472">Membrane</keyword>
<feature type="transmembrane region" description="Helical" evidence="1">
    <location>
        <begin position="17"/>
        <end position="37"/>
    </location>
</feature>
<accession>A0A5A7MXN3</accession>
<keyword evidence="5" id="KW-1185">Reference proteome</keyword>
<dbReference type="EMBL" id="BKCM01000002">
    <property type="protein sequence ID" value="GEQ99748.1"/>
    <property type="molecule type" value="Genomic_DNA"/>
</dbReference>
<protein>
    <recommendedName>
        <fullName evidence="6">Type II secretion system protein K</fullName>
    </recommendedName>
</protein>
<evidence type="ECO:0008006" key="6">
    <source>
        <dbReference type="Google" id="ProtNLM"/>
    </source>
</evidence>
<sequence length="336" mass="37174">MTVDQSQKPPRERSAGIVLPMVLVFVLVFAAIAMIGVRASRSGQALVLMQQQDIAAERALMTTESRTLFLWLTAQPLLGGITLSEDAKFNALSLQDGLKAPSDDSNFWSARGGMRLDSTGIVVRYQDTGGLISLNSNIEPEIRVLLEAFDQSGNDAARLEARLLDYTDANNNRRFLGAEAPAYRLLNRPAPSQSPLRSAMEAQNILGWDEVPVLWHNERLITVTTTDTRSIGLVTGLIAPEVRALLTDKVIEEELNESDTMFGRRQASPTARARFSFYAPVTGPSGARLIERIIEVERRAIAPDRPFYRFFIGERRQPQDYNDASTITEPLIPSGT</sequence>
<name>A0A5A7MTP1_9PROT</name>